<feature type="transmembrane region" description="Helical" evidence="5">
    <location>
        <begin position="546"/>
        <end position="566"/>
    </location>
</feature>
<name>A0ABM8E324_9MICO</name>
<dbReference type="InterPro" id="IPR011049">
    <property type="entry name" value="Serralysin-like_metalloprot_C"/>
</dbReference>
<evidence type="ECO:0000313" key="7">
    <source>
        <dbReference type="EMBL" id="BDV32373.1"/>
    </source>
</evidence>
<feature type="transmembrane region" description="Helical" evidence="5">
    <location>
        <begin position="618"/>
        <end position="641"/>
    </location>
</feature>
<evidence type="ECO:0000259" key="6">
    <source>
        <dbReference type="Pfam" id="PF12698"/>
    </source>
</evidence>
<sequence>MSVSAVLTALKKSRRTRVVLTGIALVPLIYAGVLTWANLDPTHNLDGVPAAVVDEDSPTVVDGSRVDLGATLTDELTSSTSEDNFDWRRMSADDAASALASGEVLAVLTVPEDFSATATSVAGDDPAAAAPATLSIESNDGASMISGTIATTIAHTIRTTLADEVAAEYLDKVYLGFTTLHDELGDAADGAGDLADGATTAADGSGALVVGLNELADGSTRLADGAQTLADGAHDVDAGAGRLSSGLDELAAQTTDLPAQTARLSAGAGSAASGAKTLSTGLDALSTGATTLDAGATAALGGAQRIGDGLSQLAASTPTLAAGAGSVSDGLDSLIANWAHLSDTQRQATLTTLAAGAHAVAGGATTADGAAQSLATGATSLVGSAADGTGLAALAQGAGTLADGTATAAAGAHTLRDGSAQLAAGAEKLAGKTPTLRDAIATAAAGASALATGSSDLADGAATLAGKTGELAAGAGTAADGGQDLARGLTTLSLGADDLRDGLAGGVADVPTYTDAEAAHLSEVAASPVEVDATRVNEVPAYGYGLAPYFTALALWVGALAFYLMMPALSRRALEGRGSAFTVALRSYLPGAAIGLAQSVLATGILVLMVGIHPADSWGLFGMIALTSVTFVAINQALIALLGAPGRFLALVLIVLQLAAAGATYPIQTSAGFFQTIHSWLPLTHSVEAFRSLIAGGDIGIAAAVGVLLAWLAGALAVTVFATRLTRRRERIGIPIRAPRPAQRTSRVATA</sequence>
<evidence type="ECO:0000313" key="8">
    <source>
        <dbReference type="Proteomes" id="UP001317779"/>
    </source>
</evidence>
<evidence type="ECO:0000256" key="4">
    <source>
        <dbReference type="ARBA" id="ARBA00023136"/>
    </source>
</evidence>
<keyword evidence="3 5" id="KW-1133">Transmembrane helix</keyword>
<organism evidence="7 8">
    <name type="scientific">Microbacterium terricola</name>
    <dbReference type="NCBI Taxonomy" id="344163"/>
    <lineage>
        <taxon>Bacteria</taxon>
        <taxon>Bacillati</taxon>
        <taxon>Actinomycetota</taxon>
        <taxon>Actinomycetes</taxon>
        <taxon>Micrococcales</taxon>
        <taxon>Microbacteriaceae</taxon>
        <taxon>Microbacterium</taxon>
    </lineage>
</organism>
<dbReference type="PANTHER" id="PTHR43077:SF5">
    <property type="entry name" value="PHAGE INFECTION PROTEIN"/>
    <property type="match status" value="1"/>
</dbReference>
<dbReference type="NCBIfam" id="TIGR03062">
    <property type="entry name" value="pip_yhgE_Cterm"/>
    <property type="match status" value="1"/>
</dbReference>
<accession>A0ABM8E324</accession>
<dbReference type="InterPro" id="IPR051328">
    <property type="entry name" value="T7SS_ABC-Transporter"/>
</dbReference>
<dbReference type="NCBIfam" id="TIGR03061">
    <property type="entry name" value="pip_yhgE_Nterm"/>
    <property type="match status" value="1"/>
</dbReference>
<dbReference type="EMBL" id="AP027141">
    <property type="protein sequence ID" value="BDV32373.1"/>
    <property type="molecule type" value="Genomic_DNA"/>
</dbReference>
<dbReference type="RefSeq" id="WP_263796953.1">
    <property type="nucleotide sequence ID" value="NZ_AP027141.1"/>
</dbReference>
<feature type="domain" description="ABC-2 type transporter transmembrane" evidence="6">
    <location>
        <begin position="521"/>
        <end position="718"/>
    </location>
</feature>
<feature type="transmembrane region" description="Helical" evidence="5">
    <location>
        <begin position="648"/>
        <end position="667"/>
    </location>
</feature>
<evidence type="ECO:0000256" key="5">
    <source>
        <dbReference type="SAM" id="Phobius"/>
    </source>
</evidence>
<gene>
    <name evidence="7" type="ORF">Microterr_30330</name>
</gene>
<dbReference type="NCBIfam" id="TIGR03057">
    <property type="entry name" value="xxxLxxG_by_4"/>
    <property type="match status" value="4"/>
</dbReference>
<comment type="subcellular location">
    <subcellularLocation>
        <location evidence="1">Membrane</location>
        <topology evidence="1">Multi-pass membrane protein</topology>
    </subcellularLocation>
</comment>
<reference evidence="7 8" key="1">
    <citation type="submission" date="2022-12" db="EMBL/GenBank/DDBJ databases">
        <title>Microbacterium terricola strain KV-448 chromosome, complete genome.</title>
        <authorList>
            <person name="Oshima T."/>
            <person name="Moriya T."/>
            <person name="Bessho Y."/>
        </authorList>
    </citation>
    <scope>NUCLEOTIDE SEQUENCE [LARGE SCALE GENOMIC DNA]</scope>
    <source>
        <strain evidence="7 8">KV-448</strain>
    </source>
</reference>
<protein>
    <recommendedName>
        <fullName evidence="6">ABC-2 type transporter transmembrane domain-containing protein</fullName>
    </recommendedName>
</protein>
<dbReference type="InterPro" id="IPR013525">
    <property type="entry name" value="ABC2_TM"/>
</dbReference>
<keyword evidence="8" id="KW-1185">Reference proteome</keyword>
<dbReference type="PANTHER" id="PTHR43077">
    <property type="entry name" value="TRANSPORT PERMEASE YVFS-RELATED"/>
    <property type="match status" value="1"/>
</dbReference>
<feature type="transmembrane region" description="Helical" evidence="5">
    <location>
        <begin position="18"/>
        <end position="39"/>
    </location>
</feature>
<keyword evidence="4 5" id="KW-0472">Membrane</keyword>
<dbReference type="Proteomes" id="UP001317779">
    <property type="component" value="Chromosome"/>
</dbReference>
<evidence type="ECO:0000256" key="3">
    <source>
        <dbReference type="ARBA" id="ARBA00022989"/>
    </source>
</evidence>
<dbReference type="InterPro" id="IPR017501">
    <property type="entry name" value="Phage_infect_YhgE_C"/>
</dbReference>
<keyword evidence="2 5" id="KW-0812">Transmembrane</keyword>
<dbReference type="Pfam" id="PF12698">
    <property type="entry name" value="ABC2_membrane_3"/>
    <property type="match status" value="1"/>
</dbReference>
<dbReference type="InterPro" id="IPR017500">
    <property type="entry name" value="Phage_infect_YhgE_N"/>
</dbReference>
<evidence type="ECO:0000256" key="2">
    <source>
        <dbReference type="ARBA" id="ARBA00022692"/>
    </source>
</evidence>
<proteinExistence type="predicted"/>
<dbReference type="SUPFAM" id="SSF101967">
    <property type="entry name" value="Adhesin YadA, collagen-binding domain"/>
    <property type="match status" value="1"/>
</dbReference>
<feature type="transmembrane region" description="Helical" evidence="5">
    <location>
        <begin position="699"/>
        <end position="722"/>
    </location>
</feature>
<dbReference type="Gene3D" id="3.40.1710.10">
    <property type="entry name" value="abc type-2 transporter like domain"/>
    <property type="match status" value="1"/>
</dbReference>
<feature type="transmembrane region" description="Helical" evidence="5">
    <location>
        <begin position="587"/>
        <end position="612"/>
    </location>
</feature>
<dbReference type="InterPro" id="IPR023908">
    <property type="entry name" value="xxxLxxG_rpt"/>
</dbReference>
<evidence type="ECO:0000256" key="1">
    <source>
        <dbReference type="ARBA" id="ARBA00004141"/>
    </source>
</evidence>